<dbReference type="Proteomes" id="UP001596028">
    <property type="component" value="Unassembled WGS sequence"/>
</dbReference>
<dbReference type="CDD" id="cd13585">
    <property type="entry name" value="PBP2_TMBP_like"/>
    <property type="match status" value="1"/>
</dbReference>
<dbReference type="InterPro" id="IPR006059">
    <property type="entry name" value="SBP"/>
</dbReference>
<proteinExistence type="predicted"/>
<gene>
    <name evidence="2" type="ORF">ACFO3S_21625</name>
</gene>
<organism evidence="2 3">
    <name type="scientific">Cohnella hongkongensis</name>
    <dbReference type="NCBI Taxonomy" id="178337"/>
    <lineage>
        <taxon>Bacteria</taxon>
        <taxon>Bacillati</taxon>
        <taxon>Bacillota</taxon>
        <taxon>Bacilli</taxon>
        <taxon>Bacillales</taxon>
        <taxon>Paenibacillaceae</taxon>
        <taxon>Cohnella</taxon>
    </lineage>
</organism>
<dbReference type="PANTHER" id="PTHR43649">
    <property type="entry name" value="ARABINOSE-BINDING PROTEIN-RELATED"/>
    <property type="match status" value="1"/>
</dbReference>
<evidence type="ECO:0000313" key="3">
    <source>
        <dbReference type="Proteomes" id="UP001596028"/>
    </source>
</evidence>
<reference evidence="3" key="1">
    <citation type="journal article" date="2019" name="Int. J. Syst. Evol. Microbiol.">
        <title>The Global Catalogue of Microorganisms (GCM) 10K type strain sequencing project: providing services to taxonomists for standard genome sequencing and annotation.</title>
        <authorList>
            <consortium name="The Broad Institute Genomics Platform"/>
            <consortium name="The Broad Institute Genome Sequencing Center for Infectious Disease"/>
            <person name="Wu L."/>
            <person name="Ma J."/>
        </authorList>
    </citation>
    <scope>NUCLEOTIDE SEQUENCE [LARGE SCALE GENOMIC DNA]</scope>
    <source>
        <strain evidence="3">CCUG 49571</strain>
    </source>
</reference>
<sequence length="448" mass="49034">MAVKRTAKALSGTVAGVMLFSVLAGCGGGDKTDTAGSGGASSGGTEKQVKLRMIESLTSPDRTAYLNEMIARFQSQNPNITVELISPPFDQADNKIKTMLAAKQDLDVLEVRDLTVSEFVNNSYIEPLNEYAASWPEYSSITDVSKSVGSLNDKLYFIPNGMYQRQLFYRADWFQEAGLTPPTNYEELVDSAIKLTDPSKNRYGFSFRGGSGANSVPDAIIQNYNFDQIDHEDPNFLKDGKTMFSTPEAKQALELYVKLFKEGSPKDSINWGFSEQVQAFTSGVTAMLLQDPDTIPSLKEKMDVNAVGTAPMPKGPSGKSFVFAGGAGWGVTSYSPNKEAAFKLVQFLSSPEENTGFAKATGLIPIHASASEDPFFQDTMYKSLLEMGDKPEEFVNLKANTKYPGTGKWGQVAMETGQAMLLGNASIDDTLKKWDEFWANERENYNAK</sequence>
<comment type="caution">
    <text evidence="2">The sequence shown here is derived from an EMBL/GenBank/DDBJ whole genome shotgun (WGS) entry which is preliminary data.</text>
</comment>
<dbReference type="Pfam" id="PF01547">
    <property type="entry name" value="SBP_bac_1"/>
    <property type="match status" value="1"/>
</dbReference>
<keyword evidence="1" id="KW-0732">Signal</keyword>
<feature type="chain" id="PRO_5046989201" evidence="1">
    <location>
        <begin position="25"/>
        <end position="448"/>
    </location>
</feature>
<dbReference type="InterPro" id="IPR050490">
    <property type="entry name" value="Bact_solute-bd_prot1"/>
</dbReference>
<feature type="signal peptide" evidence="1">
    <location>
        <begin position="1"/>
        <end position="24"/>
    </location>
</feature>
<name>A0ABV9FI35_9BACL</name>
<dbReference type="SUPFAM" id="SSF53850">
    <property type="entry name" value="Periplasmic binding protein-like II"/>
    <property type="match status" value="1"/>
</dbReference>
<keyword evidence="3" id="KW-1185">Reference proteome</keyword>
<accession>A0ABV9FI35</accession>
<dbReference type="RefSeq" id="WP_378100330.1">
    <property type="nucleotide sequence ID" value="NZ_JBHSEP010000020.1"/>
</dbReference>
<evidence type="ECO:0000256" key="1">
    <source>
        <dbReference type="SAM" id="SignalP"/>
    </source>
</evidence>
<evidence type="ECO:0000313" key="2">
    <source>
        <dbReference type="EMBL" id="MFC4600859.1"/>
    </source>
</evidence>
<dbReference type="PANTHER" id="PTHR43649:SF12">
    <property type="entry name" value="DIACETYLCHITOBIOSE BINDING PROTEIN DASA"/>
    <property type="match status" value="1"/>
</dbReference>
<dbReference type="EMBL" id="JBHSEP010000020">
    <property type="protein sequence ID" value="MFC4600859.1"/>
    <property type="molecule type" value="Genomic_DNA"/>
</dbReference>
<dbReference type="Gene3D" id="3.40.190.10">
    <property type="entry name" value="Periplasmic binding protein-like II"/>
    <property type="match status" value="1"/>
</dbReference>
<dbReference type="PROSITE" id="PS51257">
    <property type="entry name" value="PROKAR_LIPOPROTEIN"/>
    <property type="match status" value="1"/>
</dbReference>
<protein>
    <submittedName>
        <fullName evidence="2">ABC transporter substrate-binding protein</fullName>
    </submittedName>
</protein>